<keyword evidence="5" id="KW-0967">Endosome</keyword>
<dbReference type="PANTHER" id="PTHR31937:SF2">
    <property type="entry name" value="TRANSMEMBRANE PROTEIN 163"/>
    <property type="match status" value="1"/>
</dbReference>
<evidence type="ECO:0000313" key="14">
    <source>
        <dbReference type="Proteomes" id="UP000242188"/>
    </source>
</evidence>
<feature type="transmembrane region" description="Helical" evidence="12">
    <location>
        <begin position="70"/>
        <end position="97"/>
    </location>
</feature>
<name>A0A210PUX6_MIZYE</name>
<comment type="similarity">
    <text evidence="3">Belongs to the TMEM163 family.</text>
</comment>
<feature type="transmembrane region" description="Helical" evidence="12">
    <location>
        <begin position="103"/>
        <end position="123"/>
    </location>
</feature>
<evidence type="ECO:0000256" key="8">
    <source>
        <dbReference type="ARBA" id="ARBA00023018"/>
    </source>
</evidence>
<evidence type="ECO:0000256" key="6">
    <source>
        <dbReference type="ARBA" id="ARBA00022833"/>
    </source>
</evidence>
<evidence type="ECO:0000256" key="10">
    <source>
        <dbReference type="ARBA" id="ARBA00023329"/>
    </source>
</evidence>
<comment type="caution">
    <text evidence="13">The sequence shown here is derived from an EMBL/GenBank/DDBJ whole genome shotgun (WGS) entry which is preliminary data.</text>
</comment>
<keyword evidence="10" id="KW-0968">Cytoplasmic vesicle</keyword>
<evidence type="ECO:0000256" key="7">
    <source>
        <dbReference type="ARBA" id="ARBA00022989"/>
    </source>
</evidence>
<evidence type="ECO:0000256" key="9">
    <source>
        <dbReference type="ARBA" id="ARBA00023136"/>
    </source>
</evidence>
<evidence type="ECO:0000256" key="5">
    <source>
        <dbReference type="ARBA" id="ARBA00022753"/>
    </source>
</evidence>
<evidence type="ECO:0000256" key="2">
    <source>
        <dbReference type="ARBA" id="ARBA00004644"/>
    </source>
</evidence>
<organism evidence="13 14">
    <name type="scientific">Mizuhopecten yessoensis</name>
    <name type="common">Japanese scallop</name>
    <name type="synonym">Patinopecten yessoensis</name>
    <dbReference type="NCBI Taxonomy" id="6573"/>
    <lineage>
        <taxon>Eukaryota</taxon>
        <taxon>Metazoa</taxon>
        <taxon>Spiralia</taxon>
        <taxon>Lophotrochozoa</taxon>
        <taxon>Mollusca</taxon>
        <taxon>Bivalvia</taxon>
        <taxon>Autobranchia</taxon>
        <taxon>Pteriomorphia</taxon>
        <taxon>Pectinida</taxon>
        <taxon>Pectinoidea</taxon>
        <taxon>Pectinidae</taxon>
        <taxon>Mizuhopecten</taxon>
    </lineage>
</organism>
<comment type="subcellular location">
    <subcellularLocation>
        <location evidence="2">Cytoplasmic vesicle</location>
        <location evidence="2">Secretory vesicle</location>
        <location evidence="2">Synaptic vesicle membrane</location>
        <topology evidence="2">Multi-pass membrane protein</topology>
    </subcellularLocation>
    <subcellularLocation>
        <location evidence="1">Early endosome membrane</location>
    </subcellularLocation>
</comment>
<keyword evidence="7 12" id="KW-1133">Transmembrane helix</keyword>
<feature type="transmembrane region" description="Helical" evidence="12">
    <location>
        <begin position="135"/>
        <end position="154"/>
    </location>
</feature>
<keyword evidence="9 12" id="KW-0472">Membrane</keyword>
<feature type="region of interest" description="Disordered" evidence="11">
    <location>
        <begin position="1"/>
        <end position="29"/>
    </location>
</feature>
<sequence length="281" mass="30994">MSNGPQHQNKMSDTGDKWTSISNGTSHIGGTESVINHTGDGKPEMSEFTLEKEELLGRKRRVSLASAVRLRYAAIAVSWLSVIFALVQGSLALVLSLTRNSSTLFGFGLAALLDSASSIVVLWRFHSKDLYSEAAESRACLIIGFFFLLSSFFLSGKTVYDLVMQIKEVKSATVWTLSLVNGLINVVLGTSKICIGYKIESMALLTDTLPHFYLLPTNLLCVRLSWQYLTSAFFLQTCYVSACLSSTSLIPSSYEPFMFPPVLAVPHFYLLPTNLLCFRLS</sequence>
<keyword evidence="4 12" id="KW-0812">Transmembrane</keyword>
<evidence type="ECO:0000313" key="13">
    <source>
        <dbReference type="EMBL" id="OWF40298.1"/>
    </source>
</evidence>
<dbReference type="InterPro" id="IPR026765">
    <property type="entry name" value="Tmem163"/>
</dbReference>
<evidence type="ECO:0000256" key="11">
    <source>
        <dbReference type="SAM" id="MobiDB-lite"/>
    </source>
</evidence>
<reference evidence="13 14" key="1">
    <citation type="journal article" date="2017" name="Nat. Ecol. Evol.">
        <title>Scallop genome provides insights into evolution of bilaterian karyotype and development.</title>
        <authorList>
            <person name="Wang S."/>
            <person name="Zhang J."/>
            <person name="Jiao W."/>
            <person name="Li J."/>
            <person name="Xun X."/>
            <person name="Sun Y."/>
            <person name="Guo X."/>
            <person name="Huan P."/>
            <person name="Dong B."/>
            <person name="Zhang L."/>
            <person name="Hu X."/>
            <person name="Sun X."/>
            <person name="Wang J."/>
            <person name="Zhao C."/>
            <person name="Wang Y."/>
            <person name="Wang D."/>
            <person name="Huang X."/>
            <person name="Wang R."/>
            <person name="Lv J."/>
            <person name="Li Y."/>
            <person name="Zhang Z."/>
            <person name="Liu B."/>
            <person name="Lu W."/>
            <person name="Hui Y."/>
            <person name="Liang J."/>
            <person name="Zhou Z."/>
            <person name="Hou R."/>
            <person name="Li X."/>
            <person name="Liu Y."/>
            <person name="Li H."/>
            <person name="Ning X."/>
            <person name="Lin Y."/>
            <person name="Zhao L."/>
            <person name="Xing Q."/>
            <person name="Dou J."/>
            <person name="Li Y."/>
            <person name="Mao J."/>
            <person name="Guo H."/>
            <person name="Dou H."/>
            <person name="Li T."/>
            <person name="Mu C."/>
            <person name="Jiang W."/>
            <person name="Fu Q."/>
            <person name="Fu X."/>
            <person name="Miao Y."/>
            <person name="Liu J."/>
            <person name="Yu Q."/>
            <person name="Li R."/>
            <person name="Liao H."/>
            <person name="Li X."/>
            <person name="Kong Y."/>
            <person name="Jiang Z."/>
            <person name="Chourrout D."/>
            <person name="Li R."/>
            <person name="Bao Z."/>
        </authorList>
    </citation>
    <scope>NUCLEOTIDE SEQUENCE [LARGE SCALE GENOMIC DNA]</scope>
    <source>
        <strain evidence="13 14">PY_sf001</strain>
    </source>
</reference>
<accession>A0A210PUX6</accession>
<dbReference type="AlphaFoldDB" id="A0A210PUX6"/>
<dbReference type="InterPro" id="IPR027469">
    <property type="entry name" value="Cation_efflux_TMD_sf"/>
</dbReference>
<keyword evidence="6" id="KW-0862">Zinc</keyword>
<protein>
    <submittedName>
        <fullName evidence="13">Transmembrane protein 163</fullName>
    </submittedName>
</protein>
<keyword evidence="8" id="KW-0770">Synapse</keyword>
<evidence type="ECO:0000256" key="12">
    <source>
        <dbReference type="SAM" id="Phobius"/>
    </source>
</evidence>
<evidence type="ECO:0000256" key="3">
    <source>
        <dbReference type="ARBA" id="ARBA00008731"/>
    </source>
</evidence>
<gene>
    <name evidence="13" type="ORF">KP79_PYT21652</name>
</gene>
<keyword evidence="14" id="KW-1185">Reference proteome</keyword>
<dbReference type="GO" id="GO:0031901">
    <property type="term" value="C:early endosome membrane"/>
    <property type="evidence" value="ECO:0007669"/>
    <property type="project" value="UniProtKB-SubCell"/>
</dbReference>
<dbReference type="EMBL" id="NEDP02005475">
    <property type="protein sequence ID" value="OWF40298.1"/>
    <property type="molecule type" value="Genomic_DNA"/>
</dbReference>
<evidence type="ECO:0000256" key="1">
    <source>
        <dbReference type="ARBA" id="ARBA00004146"/>
    </source>
</evidence>
<dbReference type="PANTHER" id="PTHR31937">
    <property type="entry name" value="TRANSMEMBRANE PROTEIN 163"/>
    <property type="match status" value="1"/>
</dbReference>
<dbReference type="Proteomes" id="UP000242188">
    <property type="component" value="Unassembled WGS sequence"/>
</dbReference>
<dbReference type="OrthoDB" id="5980560at2759"/>
<evidence type="ECO:0000256" key="4">
    <source>
        <dbReference type="ARBA" id="ARBA00022692"/>
    </source>
</evidence>
<dbReference type="GO" id="GO:0030672">
    <property type="term" value="C:synaptic vesicle membrane"/>
    <property type="evidence" value="ECO:0007669"/>
    <property type="project" value="UniProtKB-SubCell"/>
</dbReference>
<feature type="transmembrane region" description="Helical" evidence="12">
    <location>
        <begin position="174"/>
        <end position="195"/>
    </location>
</feature>
<dbReference type="SUPFAM" id="SSF161111">
    <property type="entry name" value="Cation efflux protein transmembrane domain-like"/>
    <property type="match status" value="1"/>
</dbReference>
<proteinExistence type="inferred from homology"/>